<dbReference type="InterPro" id="IPR004629">
    <property type="entry name" value="WecG_TagA_CpsF"/>
</dbReference>
<dbReference type="PANTHER" id="PTHR34136">
    <property type="match status" value="1"/>
</dbReference>
<organism evidence="3 4">
    <name type="scientific">Solirubrobacter deserti</name>
    <dbReference type="NCBI Taxonomy" id="2282478"/>
    <lineage>
        <taxon>Bacteria</taxon>
        <taxon>Bacillati</taxon>
        <taxon>Actinomycetota</taxon>
        <taxon>Thermoleophilia</taxon>
        <taxon>Solirubrobacterales</taxon>
        <taxon>Solirubrobacteraceae</taxon>
        <taxon>Solirubrobacter</taxon>
    </lineage>
</organism>
<evidence type="ECO:0000313" key="4">
    <source>
        <dbReference type="Proteomes" id="UP001147700"/>
    </source>
</evidence>
<keyword evidence="4" id="KW-1185">Reference proteome</keyword>
<dbReference type="NCBIfam" id="TIGR00696">
    <property type="entry name" value="wecG_tagA_cpsF"/>
    <property type="match status" value="1"/>
</dbReference>
<dbReference type="Pfam" id="PF03808">
    <property type="entry name" value="Glyco_tran_WecG"/>
    <property type="match status" value="1"/>
</dbReference>
<evidence type="ECO:0000256" key="1">
    <source>
        <dbReference type="ARBA" id="ARBA00022676"/>
    </source>
</evidence>
<keyword evidence="1" id="KW-0328">Glycosyltransferase</keyword>
<comment type="caution">
    <text evidence="3">The sequence shown here is derived from an EMBL/GenBank/DDBJ whole genome shotgun (WGS) entry which is preliminary data.</text>
</comment>
<dbReference type="Proteomes" id="UP001147700">
    <property type="component" value="Unassembled WGS sequence"/>
</dbReference>
<protein>
    <submittedName>
        <fullName evidence="3">WecB/TagA/CpsF family glycosyltransferase</fullName>
    </submittedName>
</protein>
<dbReference type="PANTHER" id="PTHR34136:SF1">
    <property type="entry name" value="UDP-N-ACETYL-D-MANNOSAMINURONIC ACID TRANSFERASE"/>
    <property type="match status" value="1"/>
</dbReference>
<evidence type="ECO:0000256" key="2">
    <source>
        <dbReference type="ARBA" id="ARBA00022679"/>
    </source>
</evidence>
<dbReference type="EMBL" id="JAPCID010000028">
    <property type="protein sequence ID" value="MDA0139643.1"/>
    <property type="molecule type" value="Genomic_DNA"/>
</dbReference>
<gene>
    <name evidence="3" type="ORF">OJ962_19235</name>
</gene>
<evidence type="ECO:0000313" key="3">
    <source>
        <dbReference type="EMBL" id="MDA0139643.1"/>
    </source>
</evidence>
<reference evidence="3" key="1">
    <citation type="submission" date="2022-10" db="EMBL/GenBank/DDBJ databases">
        <title>The WGS of Solirubrobacter sp. CPCC 204708.</title>
        <authorList>
            <person name="Jiang Z."/>
        </authorList>
    </citation>
    <scope>NUCLEOTIDE SEQUENCE</scope>
    <source>
        <strain evidence="3">CPCC 204708</strain>
    </source>
</reference>
<keyword evidence="2" id="KW-0808">Transferase</keyword>
<proteinExistence type="predicted"/>
<dbReference type="CDD" id="cd06533">
    <property type="entry name" value="Glyco_transf_WecG_TagA"/>
    <property type="match status" value="1"/>
</dbReference>
<sequence>MGLEVQRVDEAEVIVRTLEAVATGRGGWICPVNLDVLRQTVRDPAQRDLVEQADMVVADGMPLIWASRLQRTPLPERVSGSSLIRSLPAAGREAGASIFLLGGEPGVADAAADELRRTLPGVDVCGTLCPPFGFERFPEELAAIEASLERTRPDIVFVGLGFPKQDRLILRLRSRFPSIWFISCGISLSYLSGDVSRAPVWLQRAGLEWLHRLAQEPRRLARRYLVDGFPFLARLMISALRQRVSPA</sequence>
<accession>A0ABT4RM46</accession>
<name>A0ABT4RM46_9ACTN</name>